<keyword evidence="2" id="KW-0560">Oxidoreductase</keyword>
<evidence type="ECO:0000256" key="2">
    <source>
        <dbReference type="ARBA" id="ARBA00023002"/>
    </source>
</evidence>
<name>A0A4S3JYD6_9GAMM</name>
<accession>A0A4S3JYD6</accession>
<dbReference type="CDD" id="cd05233">
    <property type="entry name" value="SDR_c"/>
    <property type="match status" value="1"/>
</dbReference>
<evidence type="ECO:0000256" key="1">
    <source>
        <dbReference type="ARBA" id="ARBA00006484"/>
    </source>
</evidence>
<dbReference type="InterPro" id="IPR002347">
    <property type="entry name" value="SDR_fam"/>
</dbReference>
<dbReference type="OrthoDB" id="9803333at2"/>
<evidence type="ECO:0000313" key="4">
    <source>
        <dbReference type="Proteomes" id="UP000295341"/>
    </source>
</evidence>
<dbReference type="Gene3D" id="3.40.50.720">
    <property type="entry name" value="NAD(P)-binding Rossmann-like Domain"/>
    <property type="match status" value="1"/>
</dbReference>
<keyword evidence="4" id="KW-1185">Reference proteome</keyword>
<dbReference type="GO" id="GO:0016491">
    <property type="term" value="F:oxidoreductase activity"/>
    <property type="evidence" value="ECO:0007669"/>
    <property type="project" value="UniProtKB-KW"/>
</dbReference>
<dbReference type="PANTHER" id="PTHR43477">
    <property type="entry name" value="DIHYDROANTICAPSIN 7-DEHYDROGENASE"/>
    <property type="match status" value="1"/>
</dbReference>
<dbReference type="InterPro" id="IPR036291">
    <property type="entry name" value="NAD(P)-bd_dom_sf"/>
</dbReference>
<dbReference type="SUPFAM" id="SSF51735">
    <property type="entry name" value="NAD(P)-binding Rossmann-fold domains"/>
    <property type="match status" value="1"/>
</dbReference>
<dbReference type="PANTHER" id="PTHR43477:SF1">
    <property type="entry name" value="DIHYDROANTICAPSIN 7-DEHYDROGENASE"/>
    <property type="match status" value="1"/>
</dbReference>
<dbReference type="InterPro" id="IPR051122">
    <property type="entry name" value="SDR_DHRS6-like"/>
</dbReference>
<gene>
    <name evidence="3" type="ORF">DFR24_1613</name>
</gene>
<dbReference type="Proteomes" id="UP000295341">
    <property type="component" value="Unassembled WGS sequence"/>
</dbReference>
<organism evidence="3 4">
    <name type="scientific">Panacagrimonas perspica</name>
    <dbReference type="NCBI Taxonomy" id="381431"/>
    <lineage>
        <taxon>Bacteria</taxon>
        <taxon>Pseudomonadati</taxon>
        <taxon>Pseudomonadota</taxon>
        <taxon>Gammaproteobacteria</taxon>
        <taxon>Nevskiales</taxon>
        <taxon>Nevskiaceae</taxon>
        <taxon>Panacagrimonas</taxon>
    </lineage>
</organism>
<dbReference type="RefSeq" id="WP_133880741.1">
    <property type="nucleotide sequence ID" value="NZ_MWIN01000050.1"/>
</dbReference>
<dbReference type="PRINTS" id="PR00081">
    <property type="entry name" value="GDHRDH"/>
</dbReference>
<comment type="similarity">
    <text evidence="1">Belongs to the short-chain dehydrogenases/reductases (SDR) family.</text>
</comment>
<reference evidence="3 4" key="1">
    <citation type="submission" date="2019-03" db="EMBL/GenBank/DDBJ databases">
        <title>Genomic Encyclopedia of Type Strains, Phase IV (KMG-IV): sequencing the most valuable type-strain genomes for metagenomic binning, comparative biology and taxonomic classification.</title>
        <authorList>
            <person name="Goeker M."/>
        </authorList>
    </citation>
    <scope>NUCLEOTIDE SEQUENCE [LARGE SCALE GENOMIC DNA]</scope>
    <source>
        <strain evidence="3 4">DSM 26377</strain>
    </source>
</reference>
<dbReference type="Pfam" id="PF13561">
    <property type="entry name" value="adh_short_C2"/>
    <property type="match status" value="1"/>
</dbReference>
<protein>
    <submittedName>
        <fullName evidence="3">NAD(P)-dependent dehydrogenase (Short-subunit alcohol dehydrogenase family)</fullName>
    </submittedName>
</protein>
<evidence type="ECO:0000313" key="3">
    <source>
        <dbReference type="EMBL" id="TDU32224.1"/>
    </source>
</evidence>
<dbReference type="AlphaFoldDB" id="A0A4S3JYD6"/>
<proteinExistence type="inferred from homology"/>
<dbReference type="EMBL" id="SOBT01000008">
    <property type="protein sequence ID" value="TDU32224.1"/>
    <property type="molecule type" value="Genomic_DNA"/>
</dbReference>
<comment type="caution">
    <text evidence="3">The sequence shown here is derived from an EMBL/GenBank/DDBJ whole genome shotgun (WGS) entry which is preliminary data.</text>
</comment>
<sequence length="251" mass="25935">MSKGIAIFGATGGLGEAVARRIGARVPVTLGYASNADKARQIAEDVKASGGSAEIAKVEMQHSESVKRFIDGAASRWGGLDGIASVTGPWVPLGPITEAREEDFKRIYEIDVFGSFNILKHGSLAMKATGGGAIVLTLTTAMLRTLDLDGLSGGPKAAVAALLKQVAREMGPHNIRCNGIAPGVIDAGLVRELLDKLTGPAKHVFDTCVGNTPLGRMGQAEEIASVFDFLLSPGATYVNGQILGVDGGHSA</sequence>